<sequence length="293" mass="33481">MSDNYHDALLHKESVNDILDLMNNIDDENCDDIDFHVSSVNKIYVNAASETLVLKKKSSRPFNKRKRAKPKKAWMSNDCLLLRKEAPSPLSKQEWVEHYKSLLNSDSELNFPDDLETSKDNHCSLDYPFTCKEVKKGITRLKSGKFITMSNNQRDDHHYDSRQMVPQSARSKSSSNSSTHKGFTFDPMKNMHLWTMWRIGNTEKIVNFTKHRESEVYLQNELQHGIFSGVPYGSPTLLVPPLASNINVTEATKRRATEMMHSNEGDSVLKAGQFIYFGLPRVALKNGKSQIAP</sequence>
<evidence type="ECO:0000313" key="2">
    <source>
        <dbReference type="EMBL" id="VDI09544.1"/>
    </source>
</evidence>
<feature type="compositionally biased region" description="Low complexity" evidence="1">
    <location>
        <begin position="168"/>
        <end position="178"/>
    </location>
</feature>
<evidence type="ECO:0000313" key="3">
    <source>
        <dbReference type="Proteomes" id="UP000596742"/>
    </source>
</evidence>
<gene>
    <name evidence="2" type="ORF">MGAL_10B083798</name>
</gene>
<dbReference type="OrthoDB" id="6123762at2759"/>
<protein>
    <submittedName>
        <fullName evidence="2">Uncharacterized protein</fullName>
    </submittedName>
</protein>
<accession>A0A8B6CRX9</accession>
<reference evidence="2" key="1">
    <citation type="submission" date="2018-11" db="EMBL/GenBank/DDBJ databases">
        <authorList>
            <person name="Alioto T."/>
            <person name="Alioto T."/>
        </authorList>
    </citation>
    <scope>NUCLEOTIDE SEQUENCE</scope>
</reference>
<keyword evidence="3" id="KW-1185">Reference proteome</keyword>
<dbReference type="EMBL" id="UYJE01002300">
    <property type="protein sequence ID" value="VDI09544.1"/>
    <property type="molecule type" value="Genomic_DNA"/>
</dbReference>
<organism evidence="2 3">
    <name type="scientific">Mytilus galloprovincialis</name>
    <name type="common">Mediterranean mussel</name>
    <dbReference type="NCBI Taxonomy" id="29158"/>
    <lineage>
        <taxon>Eukaryota</taxon>
        <taxon>Metazoa</taxon>
        <taxon>Spiralia</taxon>
        <taxon>Lophotrochozoa</taxon>
        <taxon>Mollusca</taxon>
        <taxon>Bivalvia</taxon>
        <taxon>Autobranchia</taxon>
        <taxon>Pteriomorphia</taxon>
        <taxon>Mytilida</taxon>
        <taxon>Mytiloidea</taxon>
        <taxon>Mytilidae</taxon>
        <taxon>Mytilinae</taxon>
        <taxon>Mytilus</taxon>
    </lineage>
</organism>
<comment type="caution">
    <text evidence="2">The sequence shown here is derived from an EMBL/GenBank/DDBJ whole genome shotgun (WGS) entry which is preliminary data.</text>
</comment>
<dbReference type="Proteomes" id="UP000596742">
    <property type="component" value="Unassembled WGS sequence"/>
</dbReference>
<feature type="region of interest" description="Disordered" evidence="1">
    <location>
        <begin position="149"/>
        <end position="183"/>
    </location>
</feature>
<dbReference type="AlphaFoldDB" id="A0A8B6CRX9"/>
<proteinExistence type="predicted"/>
<name>A0A8B6CRX9_MYTGA</name>
<evidence type="ECO:0000256" key="1">
    <source>
        <dbReference type="SAM" id="MobiDB-lite"/>
    </source>
</evidence>